<proteinExistence type="predicted"/>
<dbReference type="GeneID" id="111279384"/>
<organism evidence="2 3">
    <name type="scientific">Durio zibethinus</name>
    <name type="common">Durian</name>
    <dbReference type="NCBI Taxonomy" id="66656"/>
    <lineage>
        <taxon>Eukaryota</taxon>
        <taxon>Viridiplantae</taxon>
        <taxon>Streptophyta</taxon>
        <taxon>Embryophyta</taxon>
        <taxon>Tracheophyta</taxon>
        <taxon>Spermatophyta</taxon>
        <taxon>Magnoliopsida</taxon>
        <taxon>eudicotyledons</taxon>
        <taxon>Gunneridae</taxon>
        <taxon>Pentapetalae</taxon>
        <taxon>rosids</taxon>
        <taxon>malvids</taxon>
        <taxon>Malvales</taxon>
        <taxon>Malvaceae</taxon>
        <taxon>Helicteroideae</taxon>
        <taxon>Durio</taxon>
    </lineage>
</organism>
<keyword evidence="2" id="KW-1185">Reference proteome</keyword>
<dbReference type="RefSeq" id="XP_022722108.1">
    <property type="nucleotide sequence ID" value="XM_022866373.1"/>
</dbReference>
<accession>A0A6P5X1Q9</accession>
<evidence type="ECO:0000313" key="2">
    <source>
        <dbReference type="Proteomes" id="UP000515121"/>
    </source>
</evidence>
<protein>
    <submittedName>
        <fullName evidence="3">Luc7-like protein 3</fullName>
    </submittedName>
</protein>
<sequence length="210" mass="24803">MAIEKGPSGLTLHGNGCEKLKKNVRQEKEETEKKREKKRGKIEQKGKETEQEKTSRKYEEPYVIKPEKKNQKKETRIASSRRRRDTRPEKNKTGRNKAKLAKKKRRQGNSKGQRLRLLQRKVFFLSRSLPRRSSNKRKSENGGYARTEHRDSRAQITLKIRIQKAIKWGTVVEFHTDRATEEYEPMRLEFLDEDLMTISQLKKGEHGEKC</sequence>
<feature type="region of interest" description="Disordered" evidence="1">
    <location>
        <begin position="1"/>
        <end position="150"/>
    </location>
</feature>
<reference evidence="3" key="1">
    <citation type="submission" date="2025-08" db="UniProtKB">
        <authorList>
            <consortium name="RefSeq"/>
        </authorList>
    </citation>
    <scope>IDENTIFICATION</scope>
    <source>
        <tissue evidence="3">Fruit stalk</tissue>
    </source>
</reference>
<dbReference type="Proteomes" id="UP000515121">
    <property type="component" value="Unplaced"/>
</dbReference>
<feature type="compositionally biased region" description="Basic and acidic residues" evidence="1">
    <location>
        <begin position="16"/>
        <end position="34"/>
    </location>
</feature>
<evidence type="ECO:0000313" key="3">
    <source>
        <dbReference type="RefSeq" id="XP_022722108.1"/>
    </source>
</evidence>
<name>A0A6P5X1Q9_DURZI</name>
<dbReference type="KEGG" id="dzi:111279384"/>
<evidence type="ECO:0000256" key="1">
    <source>
        <dbReference type="SAM" id="MobiDB-lite"/>
    </source>
</evidence>
<feature type="compositionally biased region" description="Basic residues" evidence="1">
    <location>
        <begin position="93"/>
        <end position="119"/>
    </location>
</feature>
<feature type="compositionally biased region" description="Basic and acidic residues" evidence="1">
    <location>
        <begin position="41"/>
        <end position="76"/>
    </location>
</feature>
<gene>
    <name evidence="3" type="primary">LOC111279384</name>
</gene>
<dbReference type="AlphaFoldDB" id="A0A6P5X1Q9"/>